<sequence length="410" mass="44289">MNQENTLNPVLIHKLSQTEDHSDETFPAVIVLKSTSILTDLSQLCKLEPCDKPRDRLPYVQMFTGDFCKKTLLCLAAHTDVQAISDDYQVRSHLDIATPSVGAITVKNDFGLTGAGVTIAVVDTGVFPHPDLTQPTNRIINFVDFVNGRTAPYDDNGHGTHVTGDAAGNGRSSGGKYISPAPEARIVGVKVLDRFGFGTVTQIVNGINYVIQFKNTFNIRIMNLSLGGEPTTSYLTDPIATACRRAWIRGILVVAAAGNTGPNGPTNTPGYDPLILTVGAIDDMNTLNRADDVPALYTSVKPTFDGFIKADIEVPGTDIISLLAPNSFIFQQNPQNFVSPNYFRLTGTSMASGVATGMLAQFLQAYPPLTPDVVKVRYVETTQFFANDTPGYAIQPRVFSLQINIANLST</sequence>
<gene>
    <name evidence="7" type="ORF">ACFQPF_15805</name>
</gene>
<protein>
    <submittedName>
        <fullName evidence="7">S8 family peptidase</fullName>
        <ecNumber evidence="7">3.4.-.-</ecNumber>
    </submittedName>
</protein>
<keyword evidence="3 5" id="KW-0378">Hydrolase</keyword>
<evidence type="ECO:0000259" key="6">
    <source>
        <dbReference type="Pfam" id="PF00082"/>
    </source>
</evidence>
<dbReference type="InterPro" id="IPR036852">
    <property type="entry name" value="Peptidase_S8/S53_dom_sf"/>
</dbReference>
<evidence type="ECO:0000256" key="5">
    <source>
        <dbReference type="PROSITE-ProRule" id="PRU01240"/>
    </source>
</evidence>
<dbReference type="PROSITE" id="PS00136">
    <property type="entry name" value="SUBTILASE_ASP"/>
    <property type="match status" value="1"/>
</dbReference>
<feature type="active site" description="Charge relay system" evidence="5">
    <location>
        <position position="158"/>
    </location>
</feature>
<dbReference type="PROSITE" id="PS51892">
    <property type="entry name" value="SUBTILASE"/>
    <property type="match status" value="1"/>
</dbReference>
<feature type="active site" description="Charge relay system" evidence="5">
    <location>
        <position position="349"/>
    </location>
</feature>
<dbReference type="CDD" id="cd07487">
    <property type="entry name" value="Peptidases_S8_1"/>
    <property type="match status" value="1"/>
</dbReference>
<organism evidence="7 8">
    <name type="scientific">Fictibacillus iocasae</name>
    <dbReference type="NCBI Taxonomy" id="2715437"/>
    <lineage>
        <taxon>Bacteria</taxon>
        <taxon>Bacillati</taxon>
        <taxon>Bacillota</taxon>
        <taxon>Bacilli</taxon>
        <taxon>Bacillales</taxon>
        <taxon>Fictibacillaceae</taxon>
        <taxon>Fictibacillus</taxon>
    </lineage>
</organism>
<dbReference type="InterPro" id="IPR050131">
    <property type="entry name" value="Peptidase_S8_subtilisin-like"/>
</dbReference>
<evidence type="ECO:0000256" key="4">
    <source>
        <dbReference type="ARBA" id="ARBA00022825"/>
    </source>
</evidence>
<dbReference type="EMBL" id="JBHTCP010000050">
    <property type="protein sequence ID" value="MFC7373105.1"/>
    <property type="molecule type" value="Genomic_DNA"/>
</dbReference>
<dbReference type="PRINTS" id="PR00723">
    <property type="entry name" value="SUBTILISIN"/>
</dbReference>
<dbReference type="Gene3D" id="3.40.50.200">
    <property type="entry name" value="Peptidase S8/S53 domain"/>
    <property type="match status" value="1"/>
</dbReference>
<dbReference type="PANTHER" id="PTHR43806:SF65">
    <property type="entry name" value="SERINE PROTEASE APRX"/>
    <property type="match status" value="1"/>
</dbReference>
<proteinExistence type="inferred from homology"/>
<evidence type="ECO:0000256" key="1">
    <source>
        <dbReference type="ARBA" id="ARBA00011073"/>
    </source>
</evidence>
<dbReference type="PANTHER" id="PTHR43806">
    <property type="entry name" value="PEPTIDASE S8"/>
    <property type="match status" value="1"/>
</dbReference>
<dbReference type="Pfam" id="PF00082">
    <property type="entry name" value="Peptidase_S8"/>
    <property type="match status" value="1"/>
</dbReference>
<feature type="active site" description="Charge relay system" evidence="5">
    <location>
        <position position="123"/>
    </location>
</feature>
<evidence type="ECO:0000313" key="7">
    <source>
        <dbReference type="EMBL" id="MFC7373105.1"/>
    </source>
</evidence>
<keyword evidence="4 5" id="KW-0720">Serine protease</keyword>
<feature type="domain" description="Peptidase S8/S53" evidence="6">
    <location>
        <begin position="114"/>
        <end position="382"/>
    </location>
</feature>
<evidence type="ECO:0000256" key="3">
    <source>
        <dbReference type="ARBA" id="ARBA00022801"/>
    </source>
</evidence>
<dbReference type="SUPFAM" id="SSF52743">
    <property type="entry name" value="Subtilisin-like"/>
    <property type="match status" value="1"/>
</dbReference>
<dbReference type="InterPro" id="IPR022398">
    <property type="entry name" value="Peptidase_S8_His-AS"/>
</dbReference>
<dbReference type="InterPro" id="IPR000209">
    <property type="entry name" value="Peptidase_S8/S53_dom"/>
</dbReference>
<evidence type="ECO:0000256" key="2">
    <source>
        <dbReference type="ARBA" id="ARBA00022670"/>
    </source>
</evidence>
<reference evidence="8" key="1">
    <citation type="journal article" date="2019" name="Int. J. Syst. Evol. Microbiol.">
        <title>The Global Catalogue of Microorganisms (GCM) 10K type strain sequencing project: providing services to taxonomists for standard genome sequencing and annotation.</title>
        <authorList>
            <consortium name="The Broad Institute Genomics Platform"/>
            <consortium name="The Broad Institute Genome Sequencing Center for Infectious Disease"/>
            <person name="Wu L."/>
            <person name="Ma J."/>
        </authorList>
    </citation>
    <scope>NUCLEOTIDE SEQUENCE [LARGE SCALE GENOMIC DNA]</scope>
    <source>
        <strain evidence="8">NBRC 106396</strain>
    </source>
</reference>
<accession>A0ABW2NRM3</accession>
<dbReference type="EC" id="3.4.-.-" evidence="7"/>
<dbReference type="InterPro" id="IPR023827">
    <property type="entry name" value="Peptidase_S8_Asp-AS"/>
</dbReference>
<dbReference type="InterPro" id="IPR015500">
    <property type="entry name" value="Peptidase_S8_subtilisin-rel"/>
</dbReference>
<dbReference type="RefSeq" id="WP_379750703.1">
    <property type="nucleotide sequence ID" value="NZ_JBHTCP010000050.1"/>
</dbReference>
<dbReference type="GO" id="GO:0016787">
    <property type="term" value="F:hydrolase activity"/>
    <property type="evidence" value="ECO:0007669"/>
    <property type="project" value="UniProtKB-KW"/>
</dbReference>
<comment type="similarity">
    <text evidence="1 5">Belongs to the peptidase S8 family.</text>
</comment>
<name>A0ABW2NRM3_9BACL</name>
<dbReference type="PROSITE" id="PS00137">
    <property type="entry name" value="SUBTILASE_HIS"/>
    <property type="match status" value="1"/>
</dbReference>
<dbReference type="Proteomes" id="UP001596549">
    <property type="component" value="Unassembled WGS sequence"/>
</dbReference>
<comment type="caution">
    <text evidence="7">The sequence shown here is derived from an EMBL/GenBank/DDBJ whole genome shotgun (WGS) entry which is preliminary data.</text>
</comment>
<keyword evidence="8" id="KW-1185">Reference proteome</keyword>
<evidence type="ECO:0000313" key="8">
    <source>
        <dbReference type="Proteomes" id="UP001596549"/>
    </source>
</evidence>
<keyword evidence="2 5" id="KW-0645">Protease</keyword>